<proteinExistence type="predicted"/>
<comment type="caution">
    <text evidence="2">The sequence shown here is derived from an EMBL/GenBank/DDBJ whole genome shotgun (WGS) entry which is preliminary data.</text>
</comment>
<protein>
    <recommendedName>
        <fullName evidence="1">Bro-N domain-containing protein</fullName>
    </recommendedName>
</protein>
<sequence length="402" mass="45542">MEIAKIFQNASLRVIINIGGTEEEPLFQAIQIGTLLGITDIRHAIEDFDDDEKVAYSKGGLCFLTELGLNRLLCESRAPVARPFQKWVAKVVKEIRVNGKFELEQQWMKDAATSEEELRKQAEEAIALAAAKEEELLKIRTKIYEELPKLDNVYVSKEVAELASDAHKVGKAIDPKKREAQLNTGSAQGSRMIYTCATHNAKIVEDIVKVAQRRYHIASIGGCEHYNNNIEHSVDVIDIAATVVDTLASSFEYMKRYALFSKVIDKLIDFRGVDEAAEDEGTTLMPEANPALLKAAEFVEKYVDFNPVRTKEAVNKQYYAWLVQKDLLNHFWTWFSEDDSSANREFRKNLDKNLNKKSSWKAVLQRAMEAQGRRVKTIHPVVDGLQTNLLAYDRVSWVFGPA</sequence>
<dbReference type="OrthoDB" id="560607at2759"/>
<organism evidence="2 3">
    <name type="scientific">Tetrabaena socialis</name>
    <dbReference type="NCBI Taxonomy" id="47790"/>
    <lineage>
        <taxon>Eukaryota</taxon>
        <taxon>Viridiplantae</taxon>
        <taxon>Chlorophyta</taxon>
        <taxon>core chlorophytes</taxon>
        <taxon>Chlorophyceae</taxon>
        <taxon>CS clade</taxon>
        <taxon>Chlamydomonadales</taxon>
        <taxon>Tetrabaenaceae</taxon>
        <taxon>Tetrabaena</taxon>
    </lineage>
</organism>
<dbReference type="InterPro" id="IPR003497">
    <property type="entry name" value="BRO_N_domain"/>
</dbReference>
<accession>A0A2J7ZMQ6</accession>
<dbReference type="Proteomes" id="UP000236333">
    <property type="component" value="Unassembled WGS sequence"/>
</dbReference>
<name>A0A2J7ZMQ6_9CHLO</name>
<evidence type="ECO:0000313" key="3">
    <source>
        <dbReference type="Proteomes" id="UP000236333"/>
    </source>
</evidence>
<dbReference type="PROSITE" id="PS51750">
    <property type="entry name" value="BRO_N"/>
    <property type="match status" value="1"/>
</dbReference>
<evidence type="ECO:0000259" key="1">
    <source>
        <dbReference type="PROSITE" id="PS51750"/>
    </source>
</evidence>
<dbReference type="SMART" id="SM01040">
    <property type="entry name" value="Bro-N"/>
    <property type="match status" value="1"/>
</dbReference>
<dbReference type="AlphaFoldDB" id="A0A2J7ZMQ6"/>
<keyword evidence="3" id="KW-1185">Reference proteome</keyword>
<reference evidence="2 3" key="1">
    <citation type="journal article" date="2017" name="Mol. Biol. Evol.">
        <title>The 4-celled Tetrabaena socialis nuclear genome reveals the essential components for genetic control of cell number at the origin of multicellularity in the volvocine lineage.</title>
        <authorList>
            <person name="Featherston J."/>
            <person name="Arakaki Y."/>
            <person name="Hanschen E.R."/>
            <person name="Ferris P.J."/>
            <person name="Michod R.E."/>
            <person name="Olson B.J.S.C."/>
            <person name="Nozaki H."/>
            <person name="Durand P.M."/>
        </authorList>
    </citation>
    <scope>NUCLEOTIDE SEQUENCE [LARGE SCALE GENOMIC DNA]</scope>
    <source>
        <strain evidence="2 3">NIES-571</strain>
    </source>
</reference>
<evidence type="ECO:0000313" key="2">
    <source>
        <dbReference type="EMBL" id="PNH01553.1"/>
    </source>
</evidence>
<dbReference type="EMBL" id="PGGS01000860">
    <property type="protein sequence ID" value="PNH01553.1"/>
    <property type="molecule type" value="Genomic_DNA"/>
</dbReference>
<feature type="domain" description="Bro-N" evidence="1">
    <location>
        <begin position="1"/>
        <end position="99"/>
    </location>
</feature>
<dbReference type="Pfam" id="PF02498">
    <property type="entry name" value="Bro-N"/>
    <property type="match status" value="1"/>
</dbReference>
<gene>
    <name evidence="2" type="ORF">TSOC_012551</name>
</gene>